<sequence length="80" mass="9526">MSLTKLTKLLDIHEQIKTKKTGKPASLAKKLDISERTLYNYIKELRGMGAPILYCHVAESYVYKKDWRFEVLAYLWKYRK</sequence>
<dbReference type="Proteomes" id="UP000199513">
    <property type="component" value="Unassembled WGS sequence"/>
</dbReference>
<dbReference type="InterPro" id="IPR013196">
    <property type="entry name" value="HTH_11"/>
</dbReference>
<dbReference type="OrthoDB" id="1163801at2"/>
<dbReference type="Gene3D" id="1.10.10.10">
    <property type="entry name" value="Winged helix-like DNA-binding domain superfamily/Winged helix DNA-binding domain"/>
    <property type="match status" value="1"/>
</dbReference>
<name>A0A1I2JND2_9BACT</name>
<evidence type="ECO:0000259" key="1">
    <source>
        <dbReference type="Pfam" id="PF08279"/>
    </source>
</evidence>
<dbReference type="EMBL" id="FONY01000059">
    <property type="protein sequence ID" value="SFF56455.1"/>
    <property type="molecule type" value="Genomic_DNA"/>
</dbReference>
<organism evidence="2 3">
    <name type="scientific">Thermoflexibacter ruber</name>
    <dbReference type="NCBI Taxonomy" id="1003"/>
    <lineage>
        <taxon>Bacteria</taxon>
        <taxon>Pseudomonadati</taxon>
        <taxon>Bacteroidota</taxon>
        <taxon>Cytophagia</taxon>
        <taxon>Cytophagales</taxon>
        <taxon>Thermoflexibacteraceae</taxon>
        <taxon>Thermoflexibacter</taxon>
    </lineage>
</organism>
<accession>A0A1I2JND2</accession>
<dbReference type="InterPro" id="IPR036388">
    <property type="entry name" value="WH-like_DNA-bd_sf"/>
</dbReference>
<dbReference type="RefSeq" id="WP_091549342.1">
    <property type="nucleotide sequence ID" value="NZ_FONY01000059.1"/>
</dbReference>
<reference evidence="2 3" key="1">
    <citation type="submission" date="2016-10" db="EMBL/GenBank/DDBJ databases">
        <authorList>
            <person name="de Groot N.N."/>
        </authorList>
    </citation>
    <scope>NUCLEOTIDE SEQUENCE [LARGE SCALE GENOMIC DNA]</scope>
    <source>
        <strain>GEY</strain>
        <strain evidence="3">DSM 9560</strain>
    </source>
</reference>
<feature type="domain" description="Helix-turn-helix type 11" evidence="1">
    <location>
        <begin position="9"/>
        <end position="52"/>
    </location>
</feature>
<dbReference type="STRING" id="1003.SAMN04488541_10598"/>
<protein>
    <submittedName>
        <fullName evidence="2">HTH domain-containing protein</fullName>
    </submittedName>
</protein>
<dbReference type="Pfam" id="PF08279">
    <property type="entry name" value="HTH_11"/>
    <property type="match status" value="1"/>
</dbReference>
<evidence type="ECO:0000313" key="3">
    <source>
        <dbReference type="Proteomes" id="UP000199513"/>
    </source>
</evidence>
<keyword evidence="3" id="KW-1185">Reference proteome</keyword>
<evidence type="ECO:0000313" key="2">
    <source>
        <dbReference type="EMBL" id="SFF56455.1"/>
    </source>
</evidence>
<dbReference type="AlphaFoldDB" id="A0A1I2JND2"/>
<gene>
    <name evidence="2" type="ORF">SAMN04488541_10598</name>
</gene>
<proteinExistence type="predicted"/>